<keyword evidence="2" id="KW-0732">Signal</keyword>
<comment type="caution">
    <text evidence="3">The sequence shown here is derived from an EMBL/GenBank/DDBJ whole genome shotgun (WGS) entry which is preliminary data.</text>
</comment>
<name>A0A368TYT2_9GAMM</name>
<dbReference type="PROSITE" id="PS51257">
    <property type="entry name" value="PROKAR_LIPOPROTEIN"/>
    <property type="match status" value="1"/>
</dbReference>
<dbReference type="EMBL" id="QPII01000005">
    <property type="protein sequence ID" value="RCV89888.1"/>
    <property type="molecule type" value="Genomic_DNA"/>
</dbReference>
<protein>
    <recommendedName>
        <fullName evidence="5">Secreted protein</fullName>
    </recommendedName>
</protein>
<feature type="signal peptide" evidence="2">
    <location>
        <begin position="1"/>
        <end position="22"/>
    </location>
</feature>
<feature type="region of interest" description="Disordered" evidence="1">
    <location>
        <begin position="20"/>
        <end position="39"/>
    </location>
</feature>
<organism evidence="3 4">
    <name type="scientific">Billgrantia montanilacus</name>
    <dbReference type="NCBI Taxonomy" id="2282305"/>
    <lineage>
        <taxon>Bacteria</taxon>
        <taxon>Pseudomonadati</taxon>
        <taxon>Pseudomonadota</taxon>
        <taxon>Gammaproteobacteria</taxon>
        <taxon>Oceanospirillales</taxon>
        <taxon>Halomonadaceae</taxon>
        <taxon>Billgrantia</taxon>
    </lineage>
</organism>
<feature type="chain" id="PRO_5016570957" description="Secreted protein" evidence="2">
    <location>
        <begin position="23"/>
        <end position="202"/>
    </location>
</feature>
<evidence type="ECO:0000313" key="4">
    <source>
        <dbReference type="Proteomes" id="UP000252405"/>
    </source>
</evidence>
<evidence type="ECO:0000256" key="2">
    <source>
        <dbReference type="SAM" id="SignalP"/>
    </source>
</evidence>
<dbReference type="RefSeq" id="WP_114478816.1">
    <property type="nucleotide sequence ID" value="NZ_QPII01000005.1"/>
</dbReference>
<sequence length="202" mass="21979">MKVRRRLSCVGLVALLALSGCGNDTGPEDTGPADDEVTNEAPEAVATDEVQAEPAEEVPEAEPLEVAIDVTATLRNDRRLMVEGETNLPEMTRLLIVVERELSGVRWQSRTEVQGNRFEAGPFGPGSGLPDGGYTITVNLPESTVQPPTIRERIGDQGEHLAGPLVRRSRHGLGQVASYSRRYLIGNEPRRTTDEVEVLDVE</sequence>
<dbReference type="Proteomes" id="UP000252405">
    <property type="component" value="Unassembled WGS sequence"/>
</dbReference>
<keyword evidence="4" id="KW-1185">Reference proteome</keyword>
<accession>A0A368TYT2</accession>
<evidence type="ECO:0000313" key="3">
    <source>
        <dbReference type="EMBL" id="RCV89888.1"/>
    </source>
</evidence>
<proteinExistence type="predicted"/>
<evidence type="ECO:0000256" key="1">
    <source>
        <dbReference type="SAM" id="MobiDB-lite"/>
    </source>
</evidence>
<gene>
    <name evidence="3" type="ORF">DU505_09060</name>
</gene>
<dbReference type="OrthoDB" id="6167035at2"/>
<evidence type="ECO:0008006" key="5">
    <source>
        <dbReference type="Google" id="ProtNLM"/>
    </source>
</evidence>
<dbReference type="AlphaFoldDB" id="A0A368TYT2"/>
<reference evidence="3 4" key="1">
    <citation type="submission" date="2018-07" db="EMBL/GenBank/DDBJ databases">
        <title>Halomonas montanilacus sp. nov., isolated from Lake Pengyan on Tibetan Plateau.</title>
        <authorList>
            <person name="Lu H."/>
            <person name="Xing P."/>
            <person name="Wu Q."/>
        </authorList>
    </citation>
    <scope>NUCLEOTIDE SEQUENCE [LARGE SCALE GENOMIC DNA]</scope>
    <source>
        <strain evidence="3 4">PYC7W</strain>
    </source>
</reference>